<feature type="compositionally biased region" description="Low complexity" evidence="1">
    <location>
        <begin position="195"/>
        <end position="212"/>
    </location>
</feature>
<feature type="compositionally biased region" description="Polar residues" evidence="1">
    <location>
        <begin position="55"/>
        <end position="71"/>
    </location>
</feature>
<feature type="region of interest" description="Disordered" evidence="1">
    <location>
        <begin position="1"/>
        <end position="71"/>
    </location>
</feature>
<feature type="region of interest" description="Disordered" evidence="1">
    <location>
        <begin position="225"/>
        <end position="304"/>
    </location>
</feature>
<accession>A0A839DZZ8</accession>
<dbReference type="Proteomes" id="UP000569329">
    <property type="component" value="Unassembled WGS sequence"/>
</dbReference>
<evidence type="ECO:0000313" key="2">
    <source>
        <dbReference type="EMBL" id="MBA8825067.1"/>
    </source>
</evidence>
<evidence type="ECO:0000256" key="1">
    <source>
        <dbReference type="SAM" id="MobiDB-lite"/>
    </source>
</evidence>
<dbReference type="AlphaFoldDB" id="A0A839DZZ8"/>
<evidence type="ECO:0000313" key="3">
    <source>
        <dbReference type="Proteomes" id="UP000569329"/>
    </source>
</evidence>
<protein>
    <submittedName>
        <fullName evidence="2">Uncharacterized protein</fullName>
    </submittedName>
</protein>
<feature type="compositionally biased region" description="Polar residues" evidence="1">
    <location>
        <begin position="1"/>
        <end position="10"/>
    </location>
</feature>
<keyword evidence="3" id="KW-1185">Reference proteome</keyword>
<comment type="caution">
    <text evidence="2">The sequence shown here is derived from an EMBL/GenBank/DDBJ whole genome shotgun (WGS) entry which is preliminary data.</text>
</comment>
<name>A0A839DZZ8_9PSEU</name>
<gene>
    <name evidence="2" type="ORF">FHX42_002418</name>
</gene>
<organism evidence="2 3">
    <name type="scientific">Halosaccharopolyspora lacisalsi</name>
    <dbReference type="NCBI Taxonomy" id="1000566"/>
    <lineage>
        <taxon>Bacteria</taxon>
        <taxon>Bacillati</taxon>
        <taxon>Actinomycetota</taxon>
        <taxon>Actinomycetes</taxon>
        <taxon>Pseudonocardiales</taxon>
        <taxon>Pseudonocardiaceae</taxon>
        <taxon>Halosaccharopolyspora</taxon>
    </lineage>
</organism>
<feature type="region of interest" description="Disordered" evidence="1">
    <location>
        <begin position="195"/>
        <end position="214"/>
    </location>
</feature>
<proteinExistence type="predicted"/>
<sequence length="304" mass="31440">MGQLPTTTPCRSAHGPSPRIPPGYAAHSAQEPIRDARRNGPAQNVPADQVRPHCTAQSTRAVQHDPPSSYSVQEVRESVSVLSCRIATRRWPGPGAGPSRAVPGARRTLGCGGLTGVSGGLVLRRPAIRGGRGVRGLGRAGEVAGGVEVGISAAAAVIAGDGVGDDLPGRQHRQRLHPDRAVPGSVPTRVVRFPRTTTPATAPGGTRPWPTGCGRCPAARAGPVRGATRGCAPPRPGHPHPTRHVITTLPHPNTGHLDGVAPSSGDSRNQRDTAVPHLPPTRNPSHSTPDATNAHPDNARTDTL</sequence>
<dbReference type="EMBL" id="JACGWZ010000003">
    <property type="protein sequence ID" value="MBA8825067.1"/>
    <property type="molecule type" value="Genomic_DNA"/>
</dbReference>
<reference evidence="2 3" key="1">
    <citation type="submission" date="2020-07" db="EMBL/GenBank/DDBJ databases">
        <title>Sequencing the genomes of 1000 actinobacteria strains.</title>
        <authorList>
            <person name="Klenk H.-P."/>
        </authorList>
    </citation>
    <scope>NUCLEOTIDE SEQUENCE [LARGE SCALE GENOMIC DNA]</scope>
    <source>
        <strain evidence="2 3">DSM 45975</strain>
    </source>
</reference>